<name>A0ACA9NMH5_9GLOM</name>
<evidence type="ECO:0000313" key="2">
    <source>
        <dbReference type="Proteomes" id="UP000789860"/>
    </source>
</evidence>
<dbReference type="EMBL" id="CAJVPM010024648">
    <property type="protein sequence ID" value="CAG8654597.1"/>
    <property type="molecule type" value="Genomic_DNA"/>
</dbReference>
<comment type="caution">
    <text evidence="1">The sequence shown here is derived from an EMBL/GenBank/DDBJ whole genome shotgun (WGS) entry which is preliminary data.</text>
</comment>
<keyword evidence="2" id="KW-1185">Reference proteome</keyword>
<evidence type="ECO:0000313" key="1">
    <source>
        <dbReference type="EMBL" id="CAG8654597.1"/>
    </source>
</evidence>
<accession>A0ACA9NMH5</accession>
<proteinExistence type="predicted"/>
<reference evidence="1" key="1">
    <citation type="submission" date="2021-06" db="EMBL/GenBank/DDBJ databases">
        <authorList>
            <person name="Kallberg Y."/>
            <person name="Tangrot J."/>
            <person name="Rosling A."/>
        </authorList>
    </citation>
    <scope>NUCLEOTIDE SEQUENCE</scope>
    <source>
        <strain evidence="1">AU212A</strain>
    </source>
</reference>
<sequence>HPMIIRDCENKKIPIPITKANPKGAKCIWVSQNGVNLNGNMNLQKREFEENKDKGDRDKELAERIKYGQGRGHKNSNVSPIHIPGSISPGRRNDTELYSS</sequence>
<feature type="non-terminal residue" evidence="1">
    <location>
        <position position="100"/>
    </location>
</feature>
<dbReference type="Proteomes" id="UP000789860">
    <property type="component" value="Unassembled WGS sequence"/>
</dbReference>
<protein>
    <submittedName>
        <fullName evidence="1">3215_t:CDS:1</fullName>
    </submittedName>
</protein>
<feature type="non-terminal residue" evidence="1">
    <location>
        <position position="1"/>
    </location>
</feature>
<organism evidence="1 2">
    <name type="scientific">Scutellospora calospora</name>
    <dbReference type="NCBI Taxonomy" id="85575"/>
    <lineage>
        <taxon>Eukaryota</taxon>
        <taxon>Fungi</taxon>
        <taxon>Fungi incertae sedis</taxon>
        <taxon>Mucoromycota</taxon>
        <taxon>Glomeromycotina</taxon>
        <taxon>Glomeromycetes</taxon>
        <taxon>Diversisporales</taxon>
        <taxon>Gigasporaceae</taxon>
        <taxon>Scutellospora</taxon>
    </lineage>
</organism>
<gene>
    <name evidence="1" type="ORF">SCALOS_LOCUS8789</name>
</gene>